<reference evidence="2" key="2">
    <citation type="journal article" date="2015" name="Fish Shellfish Immunol.">
        <title>Early steps in the European eel (Anguilla anguilla)-Vibrio vulnificus interaction in the gills: Role of the RtxA13 toxin.</title>
        <authorList>
            <person name="Callol A."/>
            <person name="Pajuelo D."/>
            <person name="Ebbesson L."/>
            <person name="Teles M."/>
            <person name="MacKenzie S."/>
            <person name="Amaro C."/>
        </authorList>
    </citation>
    <scope>NUCLEOTIDE SEQUENCE</scope>
</reference>
<sequence>MLDTAKGKAVGAGISIIALPASTISLLTFRRKKTQLLLASYQVTIGKLGKPAASTKSNRILFIAIPHFHK</sequence>
<name>A0A0E9XLM0_ANGAN</name>
<accession>A0A0E9XLM0</accession>
<protein>
    <submittedName>
        <fullName evidence="2">Uncharacterized protein</fullName>
    </submittedName>
</protein>
<dbReference type="EMBL" id="GBXM01004935">
    <property type="protein sequence ID" value="JAI03643.1"/>
    <property type="molecule type" value="Transcribed_RNA"/>
</dbReference>
<keyword evidence="1" id="KW-0812">Transmembrane</keyword>
<keyword evidence="1" id="KW-1133">Transmembrane helix</keyword>
<proteinExistence type="predicted"/>
<evidence type="ECO:0000313" key="2">
    <source>
        <dbReference type="EMBL" id="JAI03643.1"/>
    </source>
</evidence>
<dbReference type="AlphaFoldDB" id="A0A0E9XLM0"/>
<organism evidence="2">
    <name type="scientific">Anguilla anguilla</name>
    <name type="common">European freshwater eel</name>
    <name type="synonym">Muraena anguilla</name>
    <dbReference type="NCBI Taxonomy" id="7936"/>
    <lineage>
        <taxon>Eukaryota</taxon>
        <taxon>Metazoa</taxon>
        <taxon>Chordata</taxon>
        <taxon>Craniata</taxon>
        <taxon>Vertebrata</taxon>
        <taxon>Euteleostomi</taxon>
        <taxon>Actinopterygii</taxon>
        <taxon>Neopterygii</taxon>
        <taxon>Teleostei</taxon>
        <taxon>Anguilliformes</taxon>
        <taxon>Anguillidae</taxon>
        <taxon>Anguilla</taxon>
    </lineage>
</organism>
<evidence type="ECO:0000256" key="1">
    <source>
        <dbReference type="SAM" id="Phobius"/>
    </source>
</evidence>
<reference evidence="2" key="1">
    <citation type="submission" date="2014-11" db="EMBL/GenBank/DDBJ databases">
        <authorList>
            <person name="Amaro Gonzalez C."/>
        </authorList>
    </citation>
    <scope>NUCLEOTIDE SEQUENCE</scope>
</reference>
<keyword evidence="1" id="KW-0472">Membrane</keyword>
<feature type="transmembrane region" description="Helical" evidence="1">
    <location>
        <begin position="12"/>
        <end position="29"/>
    </location>
</feature>